<gene>
    <name evidence="1" type="ORF">AC579_8557</name>
</gene>
<proteinExistence type="predicted"/>
<evidence type="ECO:0000313" key="2">
    <source>
        <dbReference type="Proteomes" id="UP000073492"/>
    </source>
</evidence>
<sequence>MGSGGTTTRARSASGDELHASNRYRYKTGSVFDHSKDSDCPGLKFVLTIDPKIPRPGPGEEGGNCLLGVIVASRRALFDATNRFRLLGASALGSAAEQYHTSITASSFVSLAGLTGRRRKEHSRASVCISPSLIQKHCRDLATSAMFVTQPPTAELQFVGRTRSMCLNHRPEWRTFRFQSSDGEPVLAHFIIELKHNLDIERRSFAWLHDEETSSNCSAACMLGLDWDDFGMLEFNDVFMDTDRRVKYLRTSESGFLV</sequence>
<accession>A0A139I8L9</accession>
<dbReference type="AlphaFoldDB" id="A0A139I8L9"/>
<keyword evidence="2" id="KW-1185">Reference proteome</keyword>
<dbReference type="EMBL" id="LFZO01000221">
    <property type="protein sequence ID" value="KXT11087.1"/>
    <property type="molecule type" value="Genomic_DNA"/>
</dbReference>
<comment type="caution">
    <text evidence="1">The sequence shown here is derived from an EMBL/GenBank/DDBJ whole genome shotgun (WGS) entry which is preliminary data.</text>
</comment>
<organism evidence="1 2">
    <name type="scientific">Pseudocercospora musae</name>
    <dbReference type="NCBI Taxonomy" id="113226"/>
    <lineage>
        <taxon>Eukaryota</taxon>
        <taxon>Fungi</taxon>
        <taxon>Dikarya</taxon>
        <taxon>Ascomycota</taxon>
        <taxon>Pezizomycotina</taxon>
        <taxon>Dothideomycetes</taxon>
        <taxon>Dothideomycetidae</taxon>
        <taxon>Mycosphaerellales</taxon>
        <taxon>Mycosphaerellaceae</taxon>
        <taxon>Pseudocercospora</taxon>
    </lineage>
</organism>
<dbReference type="Proteomes" id="UP000073492">
    <property type="component" value="Unassembled WGS sequence"/>
</dbReference>
<reference evidence="1 2" key="1">
    <citation type="submission" date="2015-07" db="EMBL/GenBank/DDBJ databases">
        <title>Comparative genomics of the Sigatoka disease complex on banana suggests a link between parallel evolutionary changes in Pseudocercospora fijiensis and Pseudocercospora eumusae and increased virulence on the banana host.</title>
        <authorList>
            <person name="Chang T.-C."/>
            <person name="Salvucci A."/>
            <person name="Crous P.W."/>
            <person name="Stergiopoulos I."/>
        </authorList>
    </citation>
    <scope>NUCLEOTIDE SEQUENCE [LARGE SCALE GENOMIC DNA]</scope>
    <source>
        <strain evidence="1 2">CBS 116634</strain>
    </source>
</reference>
<evidence type="ECO:0000313" key="1">
    <source>
        <dbReference type="EMBL" id="KXT11087.1"/>
    </source>
</evidence>
<name>A0A139I8L9_9PEZI</name>
<protein>
    <submittedName>
        <fullName evidence="1">Uncharacterized protein</fullName>
    </submittedName>
</protein>